<dbReference type="PANTHER" id="PTHR19446">
    <property type="entry name" value="REVERSE TRANSCRIPTASES"/>
    <property type="match status" value="1"/>
</dbReference>
<comment type="caution">
    <text evidence="4">The sequence shown here is derived from an EMBL/GenBank/DDBJ whole genome shotgun (WGS) entry which is preliminary data.</text>
</comment>
<feature type="compositionally biased region" description="Polar residues" evidence="1">
    <location>
        <begin position="1"/>
        <end position="18"/>
    </location>
</feature>
<name>A0A9D4T275_RHISA</name>
<dbReference type="InterPro" id="IPR036691">
    <property type="entry name" value="Endo/exonu/phosph_ase_sf"/>
</dbReference>
<gene>
    <name evidence="4" type="ORF">HPB52_023759</name>
</gene>
<dbReference type="GO" id="GO:0042575">
    <property type="term" value="C:DNA polymerase complex"/>
    <property type="evidence" value="ECO:0007669"/>
    <property type="project" value="UniProtKB-ARBA"/>
</dbReference>
<dbReference type="Pfam" id="PF00075">
    <property type="entry name" value="RNase_H"/>
    <property type="match status" value="1"/>
</dbReference>
<dbReference type="InterPro" id="IPR000477">
    <property type="entry name" value="RT_dom"/>
</dbReference>
<dbReference type="Pfam" id="PF14529">
    <property type="entry name" value="Exo_endo_phos_2"/>
    <property type="match status" value="1"/>
</dbReference>
<dbReference type="VEuPathDB" id="VectorBase:RSAN_056160"/>
<organism evidence="4 5">
    <name type="scientific">Rhipicephalus sanguineus</name>
    <name type="common">Brown dog tick</name>
    <name type="synonym">Ixodes sanguineus</name>
    <dbReference type="NCBI Taxonomy" id="34632"/>
    <lineage>
        <taxon>Eukaryota</taxon>
        <taxon>Metazoa</taxon>
        <taxon>Ecdysozoa</taxon>
        <taxon>Arthropoda</taxon>
        <taxon>Chelicerata</taxon>
        <taxon>Arachnida</taxon>
        <taxon>Acari</taxon>
        <taxon>Parasitiformes</taxon>
        <taxon>Ixodida</taxon>
        <taxon>Ixodoidea</taxon>
        <taxon>Ixodidae</taxon>
        <taxon>Rhipicephalinae</taxon>
        <taxon>Rhipicephalus</taxon>
        <taxon>Rhipicephalus</taxon>
    </lineage>
</organism>
<feature type="compositionally biased region" description="Polar residues" evidence="1">
    <location>
        <begin position="80"/>
        <end position="89"/>
    </location>
</feature>
<dbReference type="GO" id="GO:0003676">
    <property type="term" value="F:nucleic acid binding"/>
    <property type="evidence" value="ECO:0007669"/>
    <property type="project" value="InterPro"/>
</dbReference>
<dbReference type="SUPFAM" id="SSF56219">
    <property type="entry name" value="DNase I-like"/>
    <property type="match status" value="1"/>
</dbReference>
<evidence type="ECO:0000313" key="5">
    <source>
        <dbReference type="Proteomes" id="UP000821837"/>
    </source>
</evidence>
<evidence type="ECO:0008006" key="6">
    <source>
        <dbReference type="Google" id="ProtNLM"/>
    </source>
</evidence>
<dbReference type="Gene3D" id="3.60.10.10">
    <property type="entry name" value="Endonuclease/exonuclease/phosphatase"/>
    <property type="match status" value="1"/>
</dbReference>
<dbReference type="GO" id="GO:0071897">
    <property type="term" value="P:DNA biosynthetic process"/>
    <property type="evidence" value="ECO:0007669"/>
    <property type="project" value="UniProtKB-ARBA"/>
</dbReference>
<dbReference type="InterPro" id="IPR036397">
    <property type="entry name" value="RNaseH_sf"/>
</dbReference>
<reference evidence="4" key="2">
    <citation type="submission" date="2021-09" db="EMBL/GenBank/DDBJ databases">
        <authorList>
            <person name="Jia N."/>
            <person name="Wang J."/>
            <person name="Shi W."/>
            <person name="Du L."/>
            <person name="Sun Y."/>
            <person name="Zhan W."/>
            <person name="Jiang J."/>
            <person name="Wang Q."/>
            <person name="Zhang B."/>
            <person name="Ji P."/>
            <person name="Sakyi L.B."/>
            <person name="Cui X."/>
            <person name="Yuan T."/>
            <person name="Jiang B."/>
            <person name="Yang W."/>
            <person name="Lam T.T.-Y."/>
            <person name="Chang Q."/>
            <person name="Ding S."/>
            <person name="Wang X."/>
            <person name="Zhu J."/>
            <person name="Ruan X."/>
            <person name="Zhao L."/>
            <person name="Wei J."/>
            <person name="Que T."/>
            <person name="Du C."/>
            <person name="Cheng J."/>
            <person name="Dai P."/>
            <person name="Han X."/>
            <person name="Huang E."/>
            <person name="Gao Y."/>
            <person name="Liu J."/>
            <person name="Shao H."/>
            <person name="Ye R."/>
            <person name="Li L."/>
            <person name="Wei W."/>
            <person name="Wang X."/>
            <person name="Wang C."/>
            <person name="Huo Q."/>
            <person name="Li W."/>
            <person name="Guo W."/>
            <person name="Chen H."/>
            <person name="Chen S."/>
            <person name="Zhou L."/>
            <person name="Zhou L."/>
            <person name="Ni X."/>
            <person name="Tian J."/>
            <person name="Zhou Y."/>
            <person name="Sheng Y."/>
            <person name="Liu T."/>
            <person name="Pan Y."/>
            <person name="Xia L."/>
            <person name="Li J."/>
            <person name="Zhao F."/>
            <person name="Cao W."/>
        </authorList>
    </citation>
    <scope>NUCLEOTIDE SEQUENCE</scope>
    <source>
        <strain evidence="4">Rsan-2018</strain>
        <tissue evidence="4">Larvae</tissue>
    </source>
</reference>
<dbReference type="SUPFAM" id="SSF56672">
    <property type="entry name" value="DNA/RNA polymerases"/>
    <property type="match status" value="1"/>
</dbReference>
<evidence type="ECO:0000256" key="1">
    <source>
        <dbReference type="SAM" id="MobiDB-lite"/>
    </source>
</evidence>
<dbReference type="EMBL" id="JABSTV010001249">
    <property type="protein sequence ID" value="KAH7963886.1"/>
    <property type="molecule type" value="Genomic_DNA"/>
</dbReference>
<dbReference type="VEuPathDB" id="VectorBase:RSAN_055797"/>
<dbReference type="CDD" id="cd01650">
    <property type="entry name" value="RT_nLTR_like"/>
    <property type="match status" value="1"/>
</dbReference>
<evidence type="ECO:0000313" key="4">
    <source>
        <dbReference type="EMBL" id="KAH7963886.1"/>
    </source>
</evidence>
<dbReference type="InterPro" id="IPR005135">
    <property type="entry name" value="Endo/exonuclease/phosphatase"/>
</dbReference>
<protein>
    <recommendedName>
        <fullName evidence="6">Reverse transcriptase</fullName>
    </recommendedName>
</protein>
<keyword evidence="5" id="KW-1185">Reference proteome</keyword>
<feature type="domain" description="RNase H type-1" evidence="3">
    <location>
        <begin position="1419"/>
        <end position="1552"/>
    </location>
</feature>
<dbReference type="Pfam" id="PF00078">
    <property type="entry name" value="RVT_1"/>
    <property type="match status" value="1"/>
</dbReference>
<feature type="domain" description="Reverse transcriptase" evidence="2">
    <location>
        <begin position="975"/>
        <end position="1250"/>
    </location>
</feature>
<dbReference type="PROSITE" id="PS50878">
    <property type="entry name" value="RT_POL"/>
    <property type="match status" value="1"/>
</dbReference>
<feature type="compositionally biased region" description="Polar residues" evidence="1">
    <location>
        <begin position="48"/>
        <end position="64"/>
    </location>
</feature>
<proteinExistence type="predicted"/>
<dbReference type="InterPro" id="IPR012337">
    <property type="entry name" value="RNaseH-like_sf"/>
</dbReference>
<evidence type="ECO:0000259" key="2">
    <source>
        <dbReference type="PROSITE" id="PS50878"/>
    </source>
</evidence>
<accession>A0A9D4T275</accession>
<dbReference type="PROSITE" id="PS50879">
    <property type="entry name" value="RNASE_H_1"/>
    <property type="match status" value="1"/>
</dbReference>
<feature type="compositionally biased region" description="Low complexity" evidence="1">
    <location>
        <begin position="22"/>
        <end position="34"/>
    </location>
</feature>
<dbReference type="GO" id="GO:0004523">
    <property type="term" value="F:RNA-DNA hybrid ribonuclease activity"/>
    <property type="evidence" value="ECO:0007669"/>
    <property type="project" value="InterPro"/>
</dbReference>
<evidence type="ECO:0000259" key="3">
    <source>
        <dbReference type="PROSITE" id="PS50879"/>
    </source>
</evidence>
<dbReference type="Proteomes" id="UP000821837">
    <property type="component" value="Chromosome 3"/>
</dbReference>
<dbReference type="CDD" id="cd09276">
    <property type="entry name" value="Rnase_HI_RT_non_LTR"/>
    <property type="match status" value="1"/>
</dbReference>
<feature type="region of interest" description="Disordered" evidence="1">
    <location>
        <begin position="1"/>
        <end position="100"/>
    </location>
</feature>
<dbReference type="InterPro" id="IPR002156">
    <property type="entry name" value="RNaseH_domain"/>
</dbReference>
<dbReference type="SUPFAM" id="SSF53098">
    <property type="entry name" value="Ribonuclease H-like"/>
    <property type="match status" value="1"/>
</dbReference>
<dbReference type="Gene3D" id="3.30.420.10">
    <property type="entry name" value="Ribonuclease H-like superfamily/Ribonuclease H"/>
    <property type="match status" value="1"/>
</dbReference>
<dbReference type="InterPro" id="IPR043502">
    <property type="entry name" value="DNA/RNA_pol_sf"/>
</dbReference>
<reference evidence="4" key="1">
    <citation type="journal article" date="2020" name="Cell">
        <title>Large-Scale Comparative Analyses of Tick Genomes Elucidate Their Genetic Diversity and Vector Capacities.</title>
        <authorList>
            <consortium name="Tick Genome and Microbiome Consortium (TIGMIC)"/>
            <person name="Jia N."/>
            <person name="Wang J."/>
            <person name="Shi W."/>
            <person name="Du L."/>
            <person name="Sun Y."/>
            <person name="Zhan W."/>
            <person name="Jiang J.F."/>
            <person name="Wang Q."/>
            <person name="Zhang B."/>
            <person name="Ji P."/>
            <person name="Bell-Sakyi L."/>
            <person name="Cui X.M."/>
            <person name="Yuan T.T."/>
            <person name="Jiang B.G."/>
            <person name="Yang W.F."/>
            <person name="Lam T.T."/>
            <person name="Chang Q.C."/>
            <person name="Ding S.J."/>
            <person name="Wang X.J."/>
            <person name="Zhu J.G."/>
            <person name="Ruan X.D."/>
            <person name="Zhao L."/>
            <person name="Wei J.T."/>
            <person name="Ye R.Z."/>
            <person name="Que T.C."/>
            <person name="Du C.H."/>
            <person name="Zhou Y.H."/>
            <person name="Cheng J.X."/>
            <person name="Dai P.F."/>
            <person name="Guo W.B."/>
            <person name="Han X.H."/>
            <person name="Huang E.J."/>
            <person name="Li L.F."/>
            <person name="Wei W."/>
            <person name="Gao Y.C."/>
            <person name="Liu J.Z."/>
            <person name="Shao H.Z."/>
            <person name="Wang X."/>
            <person name="Wang C.C."/>
            <person name="Yang T.C."/>
            <person name="Huo Q.B."/>
            <person name="Li W."/>
            <person name="Chen H.Y."/>
            <person name="Chen S.E."/>
            <person name="Zhou L.G."/>
            <person name="Ni X.B."/>
            <person name="Tian J.H."/>
            <person name="Sheng Y."/>
            <person name="Liu T."/>
            <person name="Pan Y.S."/>
            <person name="Xia L.Y."/>
            <person name="Li J."/>
            <person name="Zhao F."/>
            <person name="Cao W.C."/>
        </authorList>
    </citation>
    <scope>NUCLEOTIDE SEQUENCE</scope>
    <source>
        <strain evidence="4">Rsan-2018</strain>
    </source>
</reference>
<sequence>MSSPSSTNAVSPAGSSSPDLGAVSAASSPAFSSAGNELLAEIDEQNSREGLNLSTRPDPSTASSDQRHIPAMSSEDEDATSSVSQTTAVPSGLRSDLGTRVQTRAREIEEELSRYCVETGNRIPVNARHFIMARVFELVQLCSDLRADAACERGAVMALQGQLLETRREAADMHRRAVLAEARTTAQPFTDPAHLPVAVASAQTRPGLPAGLQGAPPLDSGTAPAAMSYAAALRAGVPAAPASSRPDDIALASGQSLHEHVAFVTPIAPSATPARDSLRLLKENIDPVANNIRDVTLRHTRYGLTVFARTRDTLTHMRQAIADNAITCAALSMRIPERRNPHVRFSGVDPDISQADFIDRVRERNPQLQLDPQTCKVRASFRERSGTSAVIAEVDPEAFRRIMTQQRISVGWTSVRVTEDLHVSTCTFCATYGHGRSSCPLRNDPARAVCTRCATEGHVGTACTVRLGDPTVACAECRRAGLDAEGHPTGYPHCPLLLERVARMRARTNYDHAKRAFTTFMDTLTARDIRLAAVSDPYRSSRRLPALPHGYLAYSVAEDPGAVIITHNPPFDVCPLYASTNVVAIYCEAAAFDFVFISTYAPPHSSLDPIFDAISEVLRMPRSRNVILAGDFNAKHQLWGPMETDERGLQVSQFTLSLNLVTLNDALSLPTFETLYSASWIDLTFATPSVLSAGYEWLVTDDTTYSEHRLVEVRVGGIPQPGRRLTTYARLQLLEALRRDPWFARVSGASLASPDAIDRVLDAFYVRFTPQYQRHLRPVKARPTSKPWFTPAFTIERSAVAAKRRRFQRSRDPLMRGVYRREYTTALAEFRRRIKEAREVHVRGQTLSCVRASFFSQPFKEAFGRLHQFRCLPSLIAPDGTHTWTHLESAALLLRTQIAVDDPATDETSHALTRALAAAPYTSAYEDVPFTYTEVVDVLRNTPNKSAAGPDLISPVIMKALFRFHPRFFLLLFNASLALGYFPRCWRRARVSFIQKPGRPPERTSSYRPICVSSVFGKTLERLLNGRLQYFLENRGLVHPRQYGFTRGRSSLLALHALKERLTRLKINRMPALLMSLDFHGAFDSVWHPLVLRYFRDRALPSGLYHLLRTFLEGRSVFLQSHAGQVEANPTLGSPQGSPLSPLLWNVVIDSLLSLSMPPGVLVQAYADDTIIVVPAPSRDALGNLASEVLRRVIRWSRDVKVSLNCDKTFCVLFSHGVGGMERVHPVVRLAPGEPTLQFREHLRVLGVIFDRRLSFFPHADYLRQKVALLASRVATFFAMQRCYVRPTHKLVMYRQVILPALTYGSPVWWSEDHVDCRLQARMITVQRVALLALTRAYRTTSTAALQVLMHAPPIDLELERVNAEFRLFTLRRHIAFGACRFRPSWVADAHQHTAIHPSVPAAVPFMRLNSAQARVASRAAAVHVYTDGSFSTLSAGAAFVVLANPTRVLGVGRFRLTRATSAYTAEVVAFREAVLYALSAHYTLPVAFYTDCLSLLQALASQRNVEPHVLDLRVLLRRLSRSVPLHIFHVPGHSGVFGNEVADFLAHALLYTVTTARCRSPSGRCVSSYDARHFYFGRPDGARQDVHDLPPYFPPPAPLVTLLTGHGRFPHYFFRFNIMREPRCPCGSYCLDMSHVLHACTITAPFTSRIEPHEAYRAAQYYTILGCPRNRALLIGGAGTGAIPVGPSGLGQPSLATLLRAFSASGSVWPFLVPCPRRAWKSVSSEGSSSFPRLVTWPPAAAAPFHATARPSEAVIPATLCRGSAPLDRWATVDYRPSAPDVISWYWSGTCALGLGARIPTLHLVRSPSCLDAPQTVCSGACWQLVCVAAVPWSP</sequence>